<dbReference type="InterPro" id="IPR006665">
    <property type="entry name" value="OmpA-like"/>
</dbReference>
<dbReference type="PRINTS" id="PR01021">
    <property type="entry name" value="OMPADOMAIN"/>
</dbReference>
<dbReference type="SUPFAM" id="SSF103088">
    <property type="entry name" value="OmpA-like"/>
    <property type="match status" value="1"/>
</dbReference>
<evidence type="ECO:0000256" key="3">
    <source>
        <dbReference type="ARBA" id="ARBA00023237"/>
    </source>
</evidence>
<dbReference type="CDD" id="cd07185">
    <property type="entry name" value="OmpA_C-like"/>
    <property type="match status" value="1"/>
</dbReference>
<dbReference type="Gene3D" id="3.30.1330.60">
    <property type="entry name" value="OmpA-like domain"/>
    <property type="match status" value="1"/>
</dbReference>
<dbReference type="InterPro" id="IPR006664">
    <property type="entry name" value="OMP_bac"/>
</dbReference>
<dbReference type="PROSITE" id="PS51123">
    <property type="entry name" value="OMPA_2"/>
    <property type="match status" value="1"/>
</dbReference>
<dbReference type="InterPro" id="IPR036737">
    <property type="entry name" value="OmpA-like_sf"/>
</dbReference>
<dbReference type="Gene3D" id="3.40.1520.20">
    <property type="match status" value="4"/>
</dbReference>
<dbReference type="Proteomes" id="UP001596150">
    <property type="component" value="Unassembled WGS sequence"/>
</dbReference>
<gene>
    <name evidence="6" type="ORF">ACFPP9_07710</name>
</gene>
<evidence type="ECO:0000256" key="2">
    <source>
        <dbReference type="ARBA" id="ARBA00023136"/>
    </source>
</evidence>
<dbReference type="EMBL" id="JBHSML010000003">
    <property type="protein sequence ID" value="MFC5515652.1"/>
    <property type="molecule type" value="Genomic_DNA"/>
</dbReference>
<proteinExistence type="predicted"/>
<keyword evidence="2 4" id="KW-0472">Membrane</keyword>
<keyword evidence="3" id="KW-0998">Cell outer membrane</keyword>
<evidence type="ECO:0000256" key="1">
    <source>
        <dbReference type="ARBA" id="ARBA00004442"/>
    </source>
</evidence>
<evidence type="ECO:0000256" key="4">
    <source>
        <dbReference type="PROSITE-ProRule" id="PRU00473"/>
    </source>
</evidence>
<accession>A0ABW0PVD7</accession>
<feature type="domain" description="OmpA-like" evidence="5">
    <location>
        <begin position="595"/>
        <end position="711"/>
    </location>
</feature>
<organism evidence="6 7">
    <name type="scientific">Kaistia terrae</name>
    <dbReference type="NCBI Taxonomy" id="537017"/>
    <lineage>
        <taxon>Bacteria</taxon>
        <taxon>Pseudomonadati</taxon>
        <taxon>Pseudomonadota</taxon>
        <taxon>Alphaproteobacteria</taxon>
        <taxon>Hyphomicrobiales</taxon>
        <taxon>Kaistiaceae</taxon>
        <taxon>Kaistia</taxon>
    </lineage>
</organism>
<keyword evidence="7" id="KW-1185">Reference proteome</keyword>
<dbReference type="PANTHER" id="PTHR30329">
    <property type="entry name" value="STATOR ELEMENT OF FLAGELLAR MOTOR COMPLEX"/>
    <property type="match status" value="1"/>
</dbReference>
<reference evidence="7" key="1">
    <citation type="journal article" date="2019" name="Int. J. Syst. Evol. Microbiol.">
        <title>The Global Catalogue of Microorganisms (GCM) 10K type strain sequencing project: providing services to taxonomists for standard genome sequencing and annotation.</title>
        <authorList>
            <consortium name="The Broad Institute Genomics Platform"/>
            <consortium name="The Broad Institute Genome Sequencing Center for Infectious Disease"/>
            <person name="Wu L."/>
            <person name="Ma J."/>
        </authorList>
    </citation>
    <scope>NUCLEOTIDE SEQUENCE [LARGE SCALE GENOMIC DNA]</scope>
    <source>
        <strain evidence="7">KACC 12633</strain>
    </source>
</reference>
<comment type="caution">
    <text evidence="6">The sequence shown here is derived from an EMBL/GenBank/DDBJ whole genome shotgun (WGS) entry which is preliminary data.</text>
</comment>
<evidence type="ECO:0000259" key="5">
    <source>
        <dbReference type="PROSITE" id="PS51123"/>
    </source>
</evidence>
<sequence>MNAWRLSLISGFLLVTILTIWALASTLGEVEADIGARVDSQLSLDGQPWASAKIRGRTVIVMGTSPTLISQRLAVESAERVWGVGRVVDGSGVIPLQSPYTWSATRAGDQVEISGFVPSEEARLAVMASADREMPTLNLEDKLVLSRGQPIGFLVLTDFALKRLAELENGSVSLTGSGLTIDGTAVDEARFASAARAISASIPAGGQLRNVRVLPPLKKAFTWTLVYDGKSVEQKGYVPSVAVRRDIADALAVALPGVPMIDATQLASGGPEGFSFAAVFAAYQLARLDTGSISINESLLSIEGKAKTVPDYEMALAEIEARRSKRAVGVGIGSVDLLPARVDPYVWRADRAGTSVVMTGYVPSVEAHDEVLSAAARLFPDLTVLDHVRVADGDPKMDWIGALKYALEQLSWLSKGSVALTGRQYDIVGEAVSTSAYSNLTEALKKTLPASMELRRSAVSPGAVSPFVFAAARVPDGLTLSGYVPTDEVVQKIIAAARPKFGPDRIELRLLLAGGAPDGFVEAVDVALQAVSRLQGGRFDLVDTKLSLFGVAVSEGAKADIEATVRANLPEDFELTPSLTVAVGGDPLSAADCQVALRTESVREKVQFDGATARILPSSFGLLDRIAAIVQRCPVATVEIGAHTDSSGGTRRNQALSVERAQSVVNHLVSDGVRRERLSPVGYGGSRPIASNSKAAGRAQNRRIEFGIVGQ</sequence>
<dbReference type="Pfam" id="PF00691">
    <property type="entry name" value="OmpA"/>
    <property type="match status" value="1"/>
</dbReference>
<comment type="subcellular location">
    <subcellularLocation>
        <location evidence="1">Cell outer membrane</location>
    </subcellularLocation>
</comment>
<protein>
    <submittedName>
        <fullName evidence="6">OmpA family protein</fullName>
    </submittedName>
</protein>
<evidence type="ECO:0000313" key="7">
    <source>
        <dbReference type="Proteomes" id="UP001596150"/>
    </source>
</evidence>
<name>A0ABW0PVD7_9HYPH</name>
<dbReference type="PANTHER" id="PTHR30329:SF21">
    <property type="entry name" value="LIPOPROTEIN YIAD-RELATED"/>
    <property type="match status" value="1"/>
</dbReference>
<evidence type="ECO:0000313" key="6">
    <source>
        <dbReference type="EMBL" id="MFC5515652.1"/>
    </source>
</evidence>
<dbReference type="RefSeq" id="WP_266342112.1">
    <property type="nucleotide sequence ID" value="NZ_JAPKNH010000001.1"/>
</dbReference>
<dbReference type="InterPro" id="IPR050330">
    <property type="entry name" value="Bact_OuterMem_StrucFunc"/>
</dbReference>